<protein>
    <submittedName>
        <fullName evidence="1">Uncharacterized protein</fullName>
    </submittedName>
</protein>
<dbReference type="eggNOG" id="ENOG502RQ36">
    <property type="taxonomic scope" value="Eukaryota"/>
</dbReference>
<comment type="caution">
    <text evidence="1">The sequence shown here is derived from an EMBL/GenBank/DDBJ whole genome shotgun (WGS) entry which is preliminary data.</text>
</comment>
<keyword evidence="2" id="KW-1185">Reference proteome</keyword>
<evidence type="ECO:0000313" key="1">
    <source>
        <dbReference type="EMBL" id="EMG47949.1"/>
    </source>
</evidence>
<organism evidence="1 2">
    <name type="scientific">Candida maltosa (strain Xu316)</name>
    <name type="common">Yeast</name>
    <dbReference type="NCBI Taxonomy" id="1245528"/>
    <lineage>
        <taxon>Eukaryota</taxon>
        <taxon>Fungi</taxon>
        <taxon>Dikarya</taxon>
        <taxon>Ascomycota</taxon>
        <taxon>Saccharomycotina</taxon>
        <taxon>Pichiomycetes</taxon>
        <taxon>Debaryomycetaceae</taxon>
        <taxon>Candida/Lodderomyces clade</taxon>
        <taxon>Candida</taxon>
    </lineage>
</organism>
<reference evidence="1 2" key="1">
    <citation type="submission" date="2013-02" db="EMBL/GenBank/DDBJ databases">
        <title>Genome sequence of Candida maltosa Xu316, a potential industrial strain for xylitol and ethanol production.</title>
        <authorList>
            <person name="Yu J."/>
            <person name="Wang Q."/>
            <person name="Geng X."/>
            <person name="Bao W."/>
            <person name="He P."/>
            <person name="Cai J."/>
        </authorList>
    </citation>
    <scope>NUCLEOTIDE SEQUENCE [LARGE SCALE GENOMIC DNA]</scope>
    <source>
        <strain evidence="2">Xu316</strain>
    </source>
</reference>
<gene>
    <name evidence="1" type="ORF">G210_1581</name>
</gene>
<name>M3JZU1_CANMX</name>
<dbReference type="HOGENOM" id="CLU_071090_0_0_1"/>
<sequence>MSDELGQLAEDFLKTSSIVTHKYGIPKLEPSESFLPFLEISELESKYFKSYKQLNFKLNKLLYLNKLKELESTPESEINDQLSKIKSTLLIDDNQELLDFLILQNSEIKIEKLLLRYLLMIKPILKSTHQTDLNPSELSILKKLKKLYDFSSENPGTVFQKISQSDLQLEEGNYDLIKQTIVPLIEESKELSQELLDLNKRYVLDKLNKVANDDDGRHRRKFINLVERWTKLESLCIEIPRLICDLHINWYNDKELVSMITQVDSIQNKLNKYLSVVNKETVLNYTTKELLALEFPD</sequence>
<evidence type="ECO:0000313" key="2">
    <source>
        <dbReference type="Proteomes" id="UP000011777"/>
    </source>
</evidence>
<accession>M3JZU1</accession>
<proteinExistence type="predicted"/>
<dbReference type="EMBL" id="AOGT01001325">
    <property type="protein sequence ID" value="EMG47949.1"/>
    <property type="molecule type" value="Genomic_DNA"/>
</dbReference>
<dbReference type="AlphaFoldDB" id="M3JZU1"/>
<dbReference type="OrthoDB" id="4081346at2759"/>
<dbReference type="OMA" id="HKYGIPK"/>
<dbReference type="Proteomes" id="UP000011777">
    <property type="component" value="Unassembled WGS sequence"/>
</dbReference>